<dbReference type="EMBL" id="MT142625">
    <property type="protein sequence ID" value="QJA86261.1"/>
    <property type="molecule type" value="Genomic_DNA"/>
</dbReference>
<organism evidence="1">
    <name type="scientific">viral metagenome</name>
    <dbReference type="NCBI Taxonomy" id="1070528"/>
    <lineage>
        <taxon>unclassified sequences</taxon>
        <taxon>metagenomes</taxon>
        <taxon>organismal metagenomes</taxon>
    </lineage>
</organism>
<gene>
    <name evidence="2" type="ORF">MM415B02102_0015</name>
    <name evidence="1" type="ORF">TM448A01363_0008</name>
    <name evidence="3" type="ORF">TM448B01427_0008</name>
</gene>
<accession>A0A6H1ZQG3</accession>
<evidence type="ECO:0000313" key="1">
    <source>
        <dbReference type="EMBL" id="QJA49440.1"/>
    </source>
</evidence>
<dbReference type="EMBL" id="MT144759">
    <property type="protein sequence ID" value="QJH98933.1"/>
    <property type="molecule type" value="Genomic_DNA"/>
</dbReference>
<reference evidence="1" key="1">
    <citation type="submission" date="2020-03" db="EMBL/GenBank/DDBJ databases">
        <title>The deep terrestrial virosphere.</title>
        <authorList>
            <person name="Holmfeldt K."/>
            <person name="Nilsson E."/>
            <person name="Simone D."/>
            <person name="Lopez-Fernandez M."/>
            <person name="Wu X."/>
            <person name="de Brujin I."/>
            <person name="Lundin D."/>
            <person name="Andersson A."/>
            <person name="Bertilsson S."/>
            <person name="Dopson M."/>
        </authorList>
    </citation>
    <scope>NUCLEOTIDE SEQUENCE</scope>
    <source>
        <strain evidence="2">MM415B02102</strain>
        <strain evidence="1">TM448A01363</strain>
        <strain evidence="3">TM448B01427</strain>
    </source>
</reference>
<sequence>MRGKQLSFFFIENSFEVGDIVLNINNRKTYKIIDIFRDIKFSKCILEKQPFWDRVLGIDYYIPLKDLEVM</sequence>
<evidence type="ECO:0000313" key="2">
    <source>
        <dbReference type="EMBL" id="QJA86261.1"/>
    </source>
</evidence>
<protein>
    <submittedName>
        <fullName evidence="1">Uncharacterized protein</fullName>
    </submittedName>
</protein>
<evidence type="ECO:0000313" key="3">
    <source>
        <dbReference type="EMBL" id="QJH98933.1"/>
    </source>
</evidence>
<dbReference type="EMBL" id="MT144137">
    <property type="protein sequence ID" value="QJA49440.1"/>
    <property type="molecule type" value="Genomic_DNA"/>
</dbReference>
<dbReference type="AlphaFoldDB" id="A0A6H1ZQG3"/>
<proteinExistence type="predicted"/>
<name>A0A6H1ZQG3_9ZZZZ</name>